<dbReference type="RefSeq" id="WP_041159821.1">
    <property type="nucleotide sequence ID" value="NZ_CP143994.1"/>
</dbReference>
<reference evidence="4 5" key="1">
    <citation type="submission" date="2015-01" db="EMBL/GenBank/DDBJ databases">
        <title>Draft Genome Sequence of Mycoplasma capricolum subsp. capricolum str. GM508D.</title>
        <authorList>
            <person name="Calcutt M.J."/>
            <person name="Foecking M.F."/>
        </authorList>
    </citation>
    <scope>NUCLEOTIDE SEQUENCE [LARGE SCALE GENOMIC DNA]</scope>
    <source>
        <strain evidence="4 5">GM508D</strain>
    </source>
</reference>
<keyword evidence="2" id="KW-0472">Membrane</keyword>
<evidence type="ECO:0000256" key="1">
    <source>
        <dbReference type="SAM" id="MobiDB-lite"/>
    </source>
</evidence>
<feature type="signal peptide" evidence="3">
    <location>
        <begin position="1"/>
        <end position="20"/>
    </location>
</feature>
<feature type="region of interest" description="Disordered" evidence="1">
    <location>
        <begin position="86"/>
        <end position="107"/>
    </location>
</feature>
<keyword evidence="4" id="KW-0449">Lipoprotein</keyword>
<dbReference type="NCBIfam" id="NF038029">
    <property type="entry name" value="LP_plasma"/>
    <property type="match status" value="1"/>
</dbReference>
<dbReference type="EMBL" id="JXQB01000001">
    <property type="protein sequence ID" value="KIM14081.1"/>
    <property type="molecule type" value="Genomic_DNA"/>
</dbReference>
<evidence type="ECO:0000313" key="5">
    <source>
        <dbReference type="Proteomes" id="UP000031975"/>
    </source>
</evidence>
<evidence type="ECO:0000256" key="3">
    <source>
        <dbReference type="SAM" id="SignalP"/>
    </source>
</evidence>
<evidence type="ECO:0000256" key="2">
    <source>
        <dbReference type="SAM" id="Phobius"/>
    </source>
</evidence>
<feature type="chain" id="PRO_5002160625" evidence="3">
    <location>
        <begin position="21"/>
        <end position="239"/>
    </location>
</feature>
<dbReference type="AlphaFoldDB" id="A0A0C3A3J7"/>
<evidence type="ECO:0000313" key="4">
    <source>
        <dbReference type="EMBL" id="KIM14081.1"/>
    </source>
</evidence>
<dbReference type="PROSITE" id="PS51257">
    <property type="entry name" value="PROKAR_LIPOPROTEIN"/>
    <property type="match status" value="1"/>
</dbReference>
<proteinExistence type="predicted"/>
<dbReference type="Proteomes" id="UP000031975">
    <property type="component" value="Unassembled WGS sequence"/>
</dbReference>
<feature type="transmembrane region" description="Helical" evidence="2">
    <location>
        <begin position="209"/>
        <end position="231"/>
    </location>
</feature>
<sequence>MKKLLTILGSIGLVATSGVAAVACNTSDKTKISDENKGEEKVDLAKVAKQKDLGFISKKEDQIIKKAFIKQNSIDEKKVTVSVKGNVNGTSNSGSTSGTATTNTSNGNLNDSAVIELKATSNGNETKTVTVVFEVNNNLAKLIQVKKLKGLPDNKDETILKAIDKLNPKSNLDTSKLSIERKDKKVFIKSGSDNTYTGNLVEIEIESKVGVYVGLSLLSAALLASSGFIIYRSLKKKKK</sequence>
<accession>A0A0C3A3J7</accession>
<name>A0A0C3A3J7_MYCCA</name>
<organism evidence="4 5">
    <name type="scientific">Mycoplasma capricolum subsp. capricolum</name>
    <dbReference type="NCBI Taxonomy" id="40479"/>
    <lineage>
        <taxon>Bacteria</taxon>
        <taxon>Bacillati</taxon>
        <taxon>Mycoplasmatota</taxon>
        <taxon>Mollicutes</taxon>
        <taxon>Mycoplasmataceae</taxon>
        <taxon>Mycoplasma</taxon>
    </lineage>
</organism>
<protein>
    <submittedName>
        <fullName evidence="4">Lipoprotein</fullName>
    </submittedName>
</protein>
<keyword evidence="2" id="KW-1133">Transmembrane helix</keyword>
<keyword evidence="3" id="KW-0732">Signal</keyword>
<keyword evidence="2" id="KW-0812">Transmembrane</keyword>
<dbReference type="InterPro" id="IPR054816">
    <property type="entry name" value="Lipoprotein_mollicutes-type_CS"/>
</dbReference>
<comment type="caution">
    <text evidence="4">The sequence shown here is derived from an EMBL/GenBank/DDBJ whole genome shotgun (WGS) entry which is preliminary data.</text>
</comment>
<gene>
    <name evidence="4" type="ORF">MCGM508_03355</name>
</gene>
<dbReference type="PATRIC" id="fig|40479.11.peg.556"/>